<comment type="function">
    <text evidence="7">Catalyzes the thiamine diphosphate-dependent decarboxylation of 2-oxoglutarate and the subsequent addition of the resulting succinic semialdehyde-thiamine pyrophosphate anion to isochorismate to yield 2-succinyl-5-enolpyruvyl-6-hydroxy-3-cyclohexene-1-carboxylate (SEPHCHC).</text>
</comment>
<evidence type="ECO:0000256" key="1">
    <source>
        <dbReference type="ARBA" id="ARBA00022428"/>
    </source>
</evidence>
<dbReference type="InterPro" id="IPR029035">
    <property type="entry name" value="DHS-like_NAD/FAD-binding_dom"/>
</dbReference>
<dbReference type="InterPro" id="IPR029061">
    <property type="entry name" value="THDP-binding"/>
</dbReference>
<organism evidence="10 11">
    <name type="scientific">Vibrio agarilyticus</name>
    <dbReference type="NCBI Taxonomy" id="2726741"/>
    <lineage>
        <taxon>Bacteria</taxon>
        <taxon>Pseudomonadati</taxon>
        <taxon>Pseudomonadota</taxon>
        <taxon>Gammaproteobacteria</taxon>
        <taxon>Vibrionales</taxon>
        <taxon>Vibrionaceae</taxon>
        <taxon>Vibrio</taxon>
    </lineage>
</organism>
<sequence length="577" mass="62462">MTHDQAVLNRLWSEIILEELARLGVNDVCIAPGSRSTPLTLEAIAHKGFTLHKHFDERGLGFLALGLAKATACPVVVIVTSGTAVANLLPAAAEASLTGERLIFLTADRPAELVGCGANQAINQLGLFASQQCPSLNLPSPSIATPLPWLLSAVDELIDTQAKQGGPVQINCPFPEPLYSQGDKAFYHHYLTSIDRWQEGQAPWTRRERSAQVGLDEADIEQLSQRRGVIVVGSVSLTQAMAAKQLAHTLGWPLLADPQSGITSAWAHYDIWLSQPSAQAILHSCDLVLQFGARLVSKRLLQWLERHLSQQGDYWLVHARAQRINPSHLSQRHWPMSANQFVEQALLNIGDNEIVPAHFGWGEALKPYSSLVTQAVATLNGDAETDDLTEVALALDMAQRTQECDLMLGNSLIVRLADMFASIDNCEVFSNRGASGIDGLIATAAGVARGRQRPLLIYLGDTSALYDLNSLALLSQQITPVVLVVSNNDGGAIFDFLPVPAAQKQDWYQMPHGYDFAHAAAQFRLSYAKPDSLVEFQACVARHLNGGHGALLVEVQTPPEQASQQVKAVMAACIGSA</sequence>
<evidence type="ECO:0000256" key="4">
    <source>
        <dbReference type="ARBA" id="ARBA00022842"/>
    </source>
</evidence>
<dbReference type="GO" id="GO:0030145">
    <property type="term" value="F:manganese ion binding"/>
    <property type="evidence" value="ECO:0007669"/>
    <property type="project" value="UniProtKB-UniRule"/>
</dbReference>
<dbReference type="EC" id="2.2.1.9" evidence="7"/>
<comment type="subunit">
    <text evidence="7">Homodimer.</text>
</comment>
<comment type="cofactor">
    <cofactor evidence="7">
        <name>thiamine diphosphate</name>
        <dbReference type="ChEBI" id="CHEBI:58937"/>
    </cofactor>
    <text evidence="7">Binds 1 thiamine pyrophosphate per subunit.</text>
</comment>
<dbReference type="Gene3D" id="3.40.50.1220">
    <property type="entry name" value="TPP-binding domain"/>
    <property type="match status" value="1"/>
</dbReference>
<keyword evidence="1 7" id="KW-0474">Menaquinone biosynthesis</keyword>
<dbReference type="Gene3D" id="3.40.50.970">
    <property type="match status" value="2"/>
</dbReference>
<evidence type="ECO:0000256" key="2">
    <source>
        <dbReference type="ARBA" id="ARBA00022679"/>
    </source>
</evidence>
<dbReference type="EMBL" id="JABAIK010000013">
    <property type="protein sequence ID" value="NLS13871.1"/>
    <property type="molecule type" value="Genomic_DNA"/>
</dbReference>
<dbReference type="RefSeq" id="WP_168837031.1">
    <property type="nucleotide sequence ID" value="NZ_JABAIK010000013.1"/>
</dbReference>
<evidence type="ECO:0000259" key="8">
    <source>
        <dbReference type="Pfam" id="PF02776"/>
    </source>
</evidence>
<keyword evidence="11" id="KW-1185">Reference proteome</keyword>
<comment type="catalytic activity">
    <reaction evidence="7">
        <text>isochorismate + 2-oxoglutarate + H(+) = 5-enolpyruvoyl-6-hydroxy-2-succinyl-cyclohex-3-ene-1-carboxylate + CO2</text>
        <dbReference type="Rhea" id="RHEA:25593"/>
        <dbReference type="ChEBI" id="CHEBI:15378"/>
        <dbReference type="ChEBI" id="CHEBI:16526"/>
        <dbReference type="ChEBI" id="CHEBI:16810"/>
        <dbReference type="ChEBI" id="CHEBI:29780"/>
        <dbReference type="ChEBI" id="CHEBI:58818"/>
        <dbReference type="EC" id="2.2.1.9"/>
    </reaction>
</comment>
<accession>A0A7X8YHT9</accession>
<dbReference type="InterPro" id="IPR004433">
    <property type="entry name" value="MenaQ_synth_MenD"/>
</dbReference>
<keyword evidence="5 7" id="KW-0786">Thiamine pyrophosphate</keyword>
<dbReference type="AlphaFoldDB" id="A0A7X8YHT9"/>
<comment type="pathway">
    <text evidence="7">Quinol/quinone metabolism; menaquinone biosynthesis.</text>
</comment>
<proteinExistence type="inferred from homology"/>
<reference evidence="10 11" key="1">
    <citation type="submission" date="2020-04" db="EMBL/GenBank/DDBJ databases">
        <title>Vibrio sp. SM6, a novel species isolated from seawater.</title>
        <authorList>
            <person name="Wang X."/>
        </authorList>
    </citation>
    <scope>NUCLEOTIDE SEQUENCE [LARGE SCALE GENOMIC DNA]</scope>
    <source>
        <strain evidence="10 11">SM6</strain>
    </source>
</reference>
<evidence type="ECO:0000313" key="10">
    <source>
        <dbReference type="EMBL" id="NLS13871.1"/>
    </source>
</evidence>
<dbReference type="CDD" id="cd02009">
    <property type="entry name" value="TPP_SHCHC_synthase"/>
    <property type="match status" value="1"/>
</dbReference>
<dbReference type="InterPro" id="IPR032264">
    <property type="entry name" value="MenD_middle"/>
</dbReference>
<evidence type="ECO:0000256" key="5">
    <source>
        <dbReference type="ARBA" id="ARBA00023052"/>
    </source>
</evidence>
<dbReference type="GO" id="GO:0030976">
    <property type="term" value="F:thiamine pyrophosphate binding"/>
    <property type="evidence" value="ECO:0007669"/>
    <property type="project" value="UniProtKB-UniRule"/>
</dbReference>
<dbReference type="NCBIfam" id="TIGR00173">
    <property type="entry name" value="menD"/>
    <property type="match status" value="1"/>
</dbReference>
<evidence type="ECO:0000259" key="9">
    <source>
        <dbReference type="Pfam" id="PF16582"/>
    </source>
</evidence>
<comment type="cofactor">
    <cofactor evidence="7">
        <name>Mg(2+)</name>
        <dbReference type="ChEBI" id="CHEBI:18420"/>
    </cofactor>
    <cofactor evidence="7">
        <name>Mn(2+)</name>
        <dbReference type="ChEBI" id="CHEBI:29035"/>
    </cofactor>
</comment>
<feature type="domain" description="Thiamine pyrophosphate enzyme N-terminal TPP-binding" evidence="8">
    <location>
        <begin position="13"/>
        <end position="125"/>
    </location>
</feature>
<dbReference type="SUPFAM" id="SSF52518">
    <property type="entry name" value="Thiamin diphosphate-binding fold (THDP-binding)"/>
    <property type="match status" value="2"/>
</dbReference>
<keyword evidence="3 7" id="KW-0479">Metal-binding</keyword>
<keyword evidence="4 7" id="KW-0460">Magnesium</keyword>
<dbReference type="GO" id="GO:0009234">
    <property type="term" value="P:menaquinone biosynthetic process"/>
    <property type="evidence" value="ECO:0007669"/>
    <property type="project" value="UniProtKB-UniRule"/>
</dbReference>
<keyword evidence="2 7" id="KW-0808">Transferase</keyword>
<name>A0A7X8YHT9_9VIBR</name>
<comment type="similarity">
    <text evidence="7">Belongs to the TPP enzyme family. MenD subfamily.</text>
</comment>
<dbReference type="Pfam" id="PF16582">
    <property type="entry name" value="TPP_enzyme_M_2"/>
    <property type="match status" value="1"/>
</dbReference>
<dbReference type="UniPathway" id="UPA00079"/>
<dbReference type="UniPathway" id="UPA01057">
    <property type="reaction ID" value="UER00164"/>
</dbReference>
<evidence type="ECO:0000256" key="7">
    <source>
        <dbReference type="HAMAP-Rule" id="MF_01659"/>
    </source>
</evidence>
<dbReference type="Proteomes" id="UP000535589">
    <property type="component" value="Unassembled WGS sequence"/>
</dbReference>
<dbReference type="PANTHER" id="PTHR42916:SF1">
    <property type="entry name" value="PROTEIN PHYLLO, CHLOROPLASTIC"/>
    <property type="match status" value="1"/>
</dbReference>
<dbReference type="PIRSF" id="PIRSF004983">
    <property type="entry name" value="MenD"/>
    <property type="match status" value="1"/>
</dbReference>
<dbReference type="GO" id="GO:0070204">
    <property type="term" value="F:2-succinyl-5-enolpyruvyl-6-hydroxy-3-cyclohexene-1-carboxylic-acid synthase activity"/>
    <property type="evidence" value="ECO:0007669"/>
    <property type="project" value="UniProtKB-UniRule"/>
</dbReference>
<keyword evidence="6 7" id="KW-0464">Manganese</keyword>
<comment type="caution">
    <text evidence="10">The sequence shown here is derived from an EMBL/GenBank/DDBJ whole genome shotgun (WGS) entry which is preliminary data.</text>
</comment>
<dbReference type="CDD" id="cd07037">
    <property type="entry name" value="TPP_PYR_MenD"/>
    <property type="match status" value="1"/>
</dbReference>
<dbReference type="InterPro" id="IPR012001">
    <property type="entry name" value="Thiamin_PyroP_enz_TPP-bd_dom"/>
</dbReference>
<feature type="domain" description="Menaquinone biosynthesis protein MenD middle" evidence="9">
    <location>
        <begin position="189"/>
        <end position="400"/>
    </location>
</feature>
<comment type="pathway">
    <text evidence="7">Quinol/quinone metabolism; 1,4-dihydroxy-2-naphthoate biosynthesis; 1,4-dihydroxy-2-naphthoate from chorismate: step 2/7.</text>
</comment>
<dbReference type="SUPFAM" id="SSF52467">
    <property type="entry name" value="DHS-like NAD/FAD-binding domain"/>
    <property type="match status" value="1"/>
</dbReference>
<evidence type="ECO:0000256" key="3">
    <source>
        <dbReference type="ARBA" id="ARBA00022723"/>
    </source>
</evidence>
<evidence type="ECO:0000313" key="11">
    <source>
        <dbReference type="Proteomes" id="UP000535589"/>
    </source>
</evidence>
<evidence type="ECO:0000256" key="6">
    <source>
        <dbReference type="ARBA" id="ARBA00023211"/>
    </source>
</evidence>
<protein>
    <recommendedName>
        <fullName evidence="7">2-succinyl-5-enolpyruvyl-6-hydroxy-3-cyclohexene-1-carboxylate synthase</fullName>
        <shortName evidence="7">SEPHCHC synthase</shortName>
        <ecNumber evidence="7">2.2.1.9</ecNumber>
    </recommendedName>
    <alternativeName>
        <fullName evidence="7">Menaquinone biosynthesis protein MenD</fullName>
    </alternativeName>
</protein>
<dbReference type="GO" id="GO:0000287">
    <property type="term" value="F:magnesium ion binding"/>
    <property type="evidence" value="ECO:0007669"/>
    <property type="project" value="UniProtKB-UniRule"/>
</dbReference>
<dbReference type="PANTHER" id="PTHR42916">
    <property type="entry name" value="2-SUCCINYL-5-ENOLPYRUVYL-6-HYDROXY-3-CYCLOHEXENE-1-CARBOXYLATE SYNTHASE"/>
    <property type="match status" value="1"/>
</dbReference>
<dbReference type="Pfam" id="PF02776">
    <property type="entry name" value="TPP_enzyme_N"/>
    <property type="match status" value="1"/>
</dbReference>
<dbReference type="HAMAP" id="MF_01659">
    <property type="entry name" value="MenD"/>
    <property type="match status" value="1"/>
</dbReference>
<gene>
    <name evidence="7" type="primary">menD</name>
    <name evidence="10" type="ORF">HGP28_13330</name>
</gene>